<dbReference type="InterPro" id="IPR008135">
    <property type="entry name" value="Competence-induced_CinA"/>
</dbReference>
<dbReference type="InterPro" id="IPR008136">
    <property type="entry name" value="CinA_C"/>
</dbReference>
<dbReference type="InterPro" id="IPR036653">
    <property type="entry name" value="CinA-like_C"/>
</dbReference>
<comment type="similarity">
    <text evidence="1">Belongs to the CinA family.</text>
</comment>
<sequence length="411" mass="44194">MRAEIISCGTELLLGHITDTNATYLAQSLAGLGVDLFHVSQVGDNQERVVGTLSRAFERSDLIIMTGGLGPTEDDVTRESISALLGEEMRVDPVLEAELRARFKGREMPERNLKQATLIPSAQALPNPRGSAPGWFVHKDNTYLVAMPGVPHEMFRMWEEEAIPLLAAHLGGTIFTRLLRVSGLGESTVEERLQDLIHATNPTVATYAKQDAVDVRISAKATTAEEAERLISEVELKARGILGDHIFGIDKDTLASVTGSLLQARQQTLSVMESLTGGQLASTITDFKTSSSHFIGGVVSYSTDLKVQFGVPRETIERYGVVSEETAIAMAKAVCAQLGTNFGIGITGVAGPEELDGKPVGTMYIAVAGPNGVVTGMGPGWRASRSDNKRIAVNTALNLLRLYLEGRVRPK</sequence>
<proteinExistence type="inferred from homology"/>
<dbReference type="SUPFAM" id="SSF142433">
    <property type="entry name" value="CinA-like"/>
    <property type="match status" value="1"/>
</dbReference>
<reference evidence="3" key="1">
    <citation type="submission" date="2020-10" db="EMBL/GenBank/DDBJ databases">
        <title>Taxonomic study of unclassified bacteria belonging to the class Ktedonobacteria.</title>
        <authorList>
            <person name="Yabe S."/>
            <person name="Wang C.M."/>
            <person name="Zheng Y."/>
            <person name="Sakai Y."/>
            <person name="Cavaletti L."/>
            <person name="Monciardini P."/>
            <person name="Donadio S."/>
        </authorList>
    </citation>
    <scope>NUCLEOTIDE SEQUENCE</scope>
    <source>
        <strain evidence="3">SOSP1-1</strain>
    </source>
</reference>
<accession>A0A8J3HSX6</accession>
<dbReference type="NCBIfam" id="NF001813">
    <property type="entry name" value="PRK00549.1"/>
    <property type="match status" value="1"/>
</dbReference>
<dbReference type="NCBIfam" id="TIGR00177">
    <property type="entry name" value="molyb_syn"/>
    <property type="match status" value="1"/>
</dbReference>
<dbReference type="InterPro" id="IPR036425">
    <property type="entry name" value="MoaB/Mog-like_dom_sf"/>
</dbReference>
<dbReference type="PANTHER" id="PTHR13939">
    <property type="entry name" value="NICOTINAMIDE-NUCLEOTIDE AMIDOHYDROLASE PNCC"/>
    <property type="match status" value="1"/>
</dbReference>
<dbReference type="InterPro" id="IPR001453">
    <property type="entry name" value="MoaB/Mog_dom"/>
</dbReference>
<dbReference type="InterPro" id="IPR050101">
    <property type="entry name" value="CinA"/>
</dbReference>
<dbReference type="Pfam" id="PF00994">
    <property type="entry name" value="MoCF_biosynth"/>
    <property type="match status" value="1"/>
</dbReference>
<dbReference type="Gene3D" id="3.30.70.2860">
    <property type="match status" value="1"/>
</dbReference>
<protein>
    <recommendedName>
        <fullName evidence="1">CinA-like protein</fullName>
    </recommendedName>
</protein>
<evidence type="ECO:0000313" key="4">
    <source>
        <dbReference type="Proteomes" id="UP000612362"/>
    </source>
</evidence>
<feature type="domain" description="MoaB/Mog" evidence="2">
    <location>
        <begin position="4"/>
        <end position="169"/>
    </location>
</feature>
<dbReference type="HAMAP" id="MF_00226_B">
    <property type="entry name" value="CinA_B"/>
    <property type="match status" value="1"/>
</dbReference>
<dbReference type="PANTHER" id="PTHR13939:SF0">
    <property type="entry name" value="NMN AMIDOHYDROLASE-LIKE PROTEIN YFAY"/>
    <property type="match status" value="1"/>
</dbReference>
<dbReference type="SUPFAM" id="SSF53218">
    <property type="entry name" value="Molybdenum cofactor biosynthesis proteins"/>
    <property type="match status" value="1"/>
</dbReference>
<dbReference type="Gene3D" id="3.40.980.10">
    <property type="entry name" value="MoaB/Mog-like domain"/>
    <property type="match status" value="1"/>
</dbReference>
<dbReference type="NCBIfam" id="TIGR00199">
    <property type="entry name" value="PncC_domain"/>
    <property type="match status" value="1"/>
</dbReference>
<comment type="caution">
    <text evidence="3">The sequence shown here is derived from an EMBL/GenBank/DDBJ whole genome shotgun (WGS) entry which is preliminary data.</text>
</comment>
<dbReference type="Pfam" id="PF18146">
    <property type="entry name" value="CinA_KH"/>
    <property type="match status" value="1"/>
</dbReference>
<evidence type="ECO:0000313" key="3">
    <source>
        <dbReference type="EMBL" id="GHO42666.1"/>
    </source>
</evidence>
<dbReference type="PIRSF" id="PIRSF006728">
    <property type="entry name" value="CinA"/>
    <property type="match status" value="1"/>
</dbReference>
<dbReference type="AlphaFoldDB" id="A0A8J3HSX6"/>
<gene>
    <name evidence="3" type="primary">cinA</name>
    <name evidence="3" type="ORF">KSX_08290</name>
</gene>
<dbReference type="CDD" id="cd00885">
    <property type="entry name" value="cinA"/>
    <property type="match status" value="1"/>
</dbReference>
<name>A0A8J3HSX6_9CHLR</name>
<dbReference type="RefSeq" id="WP_220192180.1">
    <property type="nucleotide sequence ID" value="NZ_BNJF01000001.1"/>
</dbReference>
<dbReference type="Gene3D" id="3.90.950.20">
    <property type="entry name" value="CinA-like"/>
    <property type="match status" value="1"/>
</dbReference>
<dbReference type="Pfam" id="PF02464">
    <property type="entry name" value="CinA"/>
    <property type="match status" value="1"/>
</dbReference>
<dbReference type="EMBL" id="BNJF01000001">
    <property type="protein sequence ID" value="GHO42666.1"/>
    <property type="molecule type" value="Genomic_DNA"/>
</dbReference>
<dbReference type="InterPro" id="IPR041424">
    <property type="entry name" value="CinA_KH"/>
</dbReference>
<evidence type="ECO:0000259" key="2">
    <source>
        <dbReference type="SMART" id="SM00852"/>
    </source>
</evidence>
<organism evidence="3 4">
    <name type="scientific">Ktedonospora formicarum</name>
    <dbReference type="NCBI Taxonomy" id="2778364"/>
    <lineage>
        <taxon>Bacteria</taxon>
        <taxon>Bacillati</taxon>
        <taxon>Chloroflexota</taxon>
        <taxon>Ktedonobacteria</taxon>
        <taxon>Ktedonobacterales</taxon>
        <taxon>Ktedonobacteraceae</taxon>
        <taxon>Ktedonospora</taxon>
    </lineage>
</organism>
<dbReference type="SMART" id="SM00852">
    <property type="entry name" value="MoCF_biosynth"/>
    <property type="match status" value="1"/>
</dbReference>
<evidence type="ECO:0000256" key="1">
    <source>
        <dbReference type="HAMAP-Rule" id="MF_00226"/>
    </source>
</evidence>
<dbReference type="Proteomes" id="UP000612362">
    <property type="component" value="Unassembled WGS sequence"/>
</dbReference>
<dbReference type="NCBIfam" id="TIGR00200">
    <property type="entry name" value="cinA_nterm"/>
    <property type="match status" value="1"/>
</dbReference>
<keyword evidence="4" id="KW-1185">Reference proteome</keyword>